<dbReference type="Pfam" id="PF01613">
    <property type="entry name" value="Flavin_Reduct"/>
    <property type="match status" value="1"/>
</dbReference>
<dbReference type="Gene3D" id="2.30.110.10">
    <property type="entry name" value="Electron Transport, Fmn-binding Protein, Chain A"/>
    <property type="match status" value="1"/>
</dbReference>
<gene>
    <name evidence="5" type="ORF">SAMN02194393_00786</name>
</gene>
<evidence type="ECO:0000256" key="3">
    <source>
        <dbReference type="ARBA" id="ARBA00038054"/>
    </source>
</evidence>
<evidence type="ECO:0000313" key="6">
    <source>
        <dbReference type="Proteomes" id="UP000190285"/>
    </source>
</evidence>
<dbReference type="SUPFAM" id="SSF50475">
    <property type="entry name" value="FMN-binding split barrel"/>
    <property type="match status" value="1"/>
</dbReference>
<evidence type="ECO:0000259" key="4">
    <source>
        <dbReference type="SMART" id="SM00903"/>
    </source>
</evidence>
<dbReference type="AlphaFoldDB" id="A0A1T5IVI3"/>
<dbReference type="InterPro" id="IPR002563">
    <property type="entry name" value="Flavin_Rdtase-like_dom"/>
</dbReference>
<evidence type="ECO:0000256" key="2">
    <source>
        <dbReference type="ARBA" id="ARBA00022630"/>
    </source>
</evidence>
<keyword evidence="2" id="KW-0285">Flavoprotein</keyword>
<reference evidence="6" key="1">
    <citation type="submission" date="2017-02" db="EMBL/GenBank/DDBJ databases">
        <authorList>
            <person name="Varghese N."/>
            <person name="Submissions S."/>
        </authorList>
    </citation>
    <scope>NUCLEOTIDE SEQUENCE [LARGE SCALE GENOMIC DNA]</scope>
    <source>
        <strain evidence="6">M1</strain>
    </source>
</reference>
<dbReference type="EMBL" id="FUZT01000001">
    <property type="protein sequence ID" value="SKC43121.1"/>
    <property type="molecule type" value="Genomic_DNA"/>
</dbReference>
<dbReference type="GO" id="GO:0016646">
    <property type="term" value="F:oxidoreductase activity, acting on the CH-NH group of donors, NAD or NADP as acceptor"/>
    <property type="evidence" value="ECO:0007669"/>
    <property type="project" value="UniProtKB-ARBA"/>
</dbReference>
<proteinExistence type="inferred from homology"/>
<name>A0A1T5IVI3_9FIRM</name>
<protein>
    <submittedName>
        <fullName evidence="5">NADH-FMN oxidoreductase RutF, flavin reductase (DIM6/NTAB) family</fullName>
    </submittedName>
</protein>
<dbReference type="Proteomes" id="UP000190285">
    <property type="component" value="Unassembled WGS sequence"/>
</dbReference>
<dbReference type="PANTHER" id="PTHR43567">
    <property type="entry name" value="FLAVOREDOXIN-RELATED-RELATED"/>
    <property type="match status" value="1"/>
</dbReference>
<comment type="cofactor">
    <cofactor evidence="1">
        <name>FMN</name>
        <dbReference type="ChEBI" id="CHEBI:58210"/>
    </cofactor>
</comment>
<dbReference type="GO" id="GO:0010181">
    <property type="term" value="F:FMN binding"/>
    <property type="evidence" value="ECO:0007669"/>
    <property type="project" value="InterPro"/>
</dbReference>
<organism evidence="5 6">
    <name type="scientific">Maledivibacter halophilus</name>
    <dbReference type="NCBI Taxonomy" id="36842"/>
    <lineage>
        <taxon>Bacteria</taxon>
        <taxon>Bacillati</taxon>
        <taxon>Bacillota</taxon>
        <taxon>Clostridia</taxon>
        <taxon>Peptostreptococcales</taxon>
        <taxon>Caminicellaceae</taxon>
        <taxon>Maledivibacter</taxon>
    </lineage>
</organism>
<comment type="similarity">
    <text evidence="3">Belongs to the flavoredoxin family.</text>
</comment>
<dbReference type="PANTHER" id="PTHR43567:SF1">
    <property type="entry name" value="FLAVOREDOXIN"/>
    <property type="match status" value="1"/>
</dbReference>
<dbReference type="InterPro" id="IPR052174">
    <property type="entry name" value="Flavoredoxin"/>
</dbReference>
<feature type="domain" description="Flavin reductase like" evidence="4">
    <location>
        <begin position="12"/>
        <end position="160"/>
    </location>
</feature>
<sequence length="162" mass="18072">MNTKEKSFKQALKKIANTVAIVTCENGERRDATTVAWITKVSNVPPLIMISVSSKRYIHNLISEAKEFNVAIIGEELEDLALFCGTKTAYDVDKFNEWNIETMKPYLISSPLIKSALVNLECTLVNKFEVGDHTAFIGEVVAAHNLREGKPLIVTDRLCTLD</sequence>
<dbReference type="OrthoDB" id="9794638at2"/>
<dbReference type="InterPro" id="IPR012349">
    <property type="entry name" value="Split_barrel_FMN-bd"/>
</dbReference>
<dbReference type="SMART" id="SM00903">
    <property type="entry name" value="Flavin_Reduct"/>
    <property type="match status" value="1"/>
</dbReference>
<keyword evidence="6" id="KW-1185">Reference proteome</keyword>
<accession>A0A1T5IVI3</accession>
<dbReference type="RefSeq" id="WP_079489472.1">
    <property type="nucleotide sequence ID" value="NZ_FUZT01000001.1"/>
</dbReference>
<dbReference type="STRING" id="36842.SAMN02194393_00786"/>
<evidence type="ECO:0000256" key="1">
    <source>
        <dbReference type="ARBA" id="ARBA00001917"/>
    </source>
</evidence>
<evidence type="ECO:0000313" key="5">
    <source>
        <dbReference type="EMBL" id="SKC43121.1"/>
    </source>
</evidence>